<gene>
    <name evidence="1" type="ORF">RRG08_062727</name>
</gene>
<evidence type="ECO:0000313" key="1">
    <source>
        <dbReference type="EMBL" id="KAK3784983.1"/>
    </source>
</evidence>
<dbReference type="EMBL" id="JAWDGP010002178">
    <property type="protein sequence ID" value="KAK3784983.1"/>
    <property type="molecule type" value="Genomic_DNA"/>
</dbReference>
<dbReference type="Proteomes" id="UP001283361">
    <property type="component" value="Unassembled WGS sequence"/>
</dbReference>
<protein>
    <submittedName>
        <fullName evidence="1">Uncharacterized protein</fullName>
    </submittedName>
</protein>
<accession>A0AAE1ACA4</accession>
<dbReference type="AlphaFoldDB" id="A0AAE1ACA4"/>
<name>A0AAE1ACA4_9GAST</name>
<organism evidence="1 2">
    <name type="scientific">Elysia crispata</name>
    <name type="common">lettuce slug</name>
    <dbReference type="NCBI Taxonomy" id="231223"/>
    <lineage>
        <taxon>Eukaryota</taxon>
        <taxon>Metazoa</taxon>
        <taxon>Spiralia</taxon>
        <taxon>Lophotrochozoa</taxon>
        <taxon>Mollusca</taxon>
        <taxon>Gastropoda</taxon>
        <taxon>Heterobranchia</taxon>
        <taxon>Euthyneura</taxon>
        <taxon>Panpulmonata</taxon>
        <taxon>Sacoglossa</taxon>
        <taxon>Placobranchoidea</taxon>
        <taxon>Plakobranchidae</taxon>
        <taxon>Elysia</taxon>
    </lineage>
</organism>
<proteinExistence type="predicted"/>
<evidence type="ECO:0000313" key="2">
    <source>
        <dbReference type="Proteomes" id="UP001283361"/>
    </source>
</evidence>
<sequence length="128" mass="13773">MSFLAWASLAATGRPGVNKVSTPGPHTLASRHTMTLDSEVFTEDGTCVASITSISFHPFHLSHLILFLSIPCSSTPLPATPPRFSSKLRYPTHLGSILSSATPLPATPPRFSSKLRYPPPSYPTPVLF</sequence>
<reference evidence="1" key="1">
    <citation type="journal article" date="2023" name="G3 (Bethesda)">
        <title>A reference genome for the long-term kleptoplast-retaining sea slug Elysia crispata morphotype clarki.</title>
        <authorList>
            <person name="Eastman K.E."/>
            <person name="Pendleton A.L."/>
            <person name="Shaikh M.A."/>
            <person name="Suttiyut T."/>
            <person name="Ogas R."/>
            <person name="Tomko P."/>
            <person name="Gavelis G."/>
            <person name="Widhalm J.R."/>
            <person name="Wisecaver J.H."/>
        </authorList>
    </citation>
    <scope>NUCLEOTIDE SEQUENCE</scope>
    <source>
        <strain evidence="1">ECLA1</strain>
    </source>
</reference>
<comment type="caution">
    <text evidence="1">The sequence shown here is derived from an EMBL/GenBank/DDBJ whole genome shotgun (WGS) entry which is preliminary data.</text>
</comment>
<keyword evidence="2" id="KW-1185">Reference proteome</keyword>